<dbReference type="AlphaFoldDB" id="A0A8B2NP74"/>
<evidence type="ECO:0008006" key="5">
    <source>
        <dbReference type="Google" id="ProtNLM"/>
    </source>
</evidence>
<organism evidence="3 4">
    <name type="scientific">Acuticoccus sediminis</name>
    <dbReference type="NCBI Taxonomy" id="2184697"/>
    <lineage>
        <taxon>Bacteria</taxon>
        <taxon>Pseudomonadati</taxon>
        <taxon>Pseudomonadota</taxon>
        <taxon>Alphaproteobacteria</taxon>
        <taxon>Hyphomicrobiales</taxon>
        <taxon>Amorphaceae</taxon>
        <taxon>Acuticoccus</taxon>
    </lineage>
</organism>
<dbReference type="InterPro" id="IPR008523">
    <property type="entry name" value="DUF805"/>
</dbReference>
<proteinExistence type="predicted"/>
<sequence>MLKAYFGDLADGRIGRARFVGLWLGLIGMALLAALAIVVALGAAVHLAAGDLEEVEAAVVPAIGIPAIVVLTLAGFAFLFANLNIVAKRARDIGWPGWLVAVLYLVLSGGASQAGEGGHGGTAGLGLVMMLVLAIIPANLFRRTPPDGQSSGRTSVPSSPRAR</sequence>
<feature type="transmembrane region" description="Helical" evidence="2">
    <location>
        <begin position="20"/>
        <end position="45"/>
    </location>
</feature>
<accession>A0A8B2NP74</accession>
<feature type="transmembrane region" description="Helical" evidence="2">
    <location>
        <begin position="93"/>
        <end position="111"/>
    </location>
</feature>
<name>A0A8B2NP74_9HYPH</name>
<keyword evidence="2" id="KW-0472">Membrane</keyword>
<dbReference type="Proteomes" id="UP000249590">
    <property type="component" value="Unassembled WGS sequence"/>
</dbReference>
<gene>
    <name evidence="3" type="ORF">DLJ53_24060</name>
</gene>
<protein>
    <recommendedName>
        <fullName evidence="5">DUF805 domain-containing protein</fullName>
    </recommendedName>
</protein>
<feature type="transmembrane region" description="Helical" evidence="2">
    <location>
        <begin position="123"/>
        <end position="141"/>
    </location>
</feature>
<feature type="region of interest" description="Disordered" evidence="1">
    <location>
        <begin position="144"/>
        <end position="163"/>
    </location>
</feature>
<dbReference type="OrthoDB" id="9983941at2"/>
<evidence type="ECO:0000256" key="1">
    <source>
        <dbReference type="SAM" id="MobiDB-lite"/>
    </source>
</evidence>
<evidence type="ECO:0000313" key="3">
    <source>
        <dbReference type="EMBL" id="RAH98720.1"/>
    </source>
</evidence>
<keyword evidence="4" id="KW-1185">Reference proteome</keyword>
<feature type="transmembrane region" description="Helical" evidence="2">
    <location>
        <begin position="57"/>
        <end position="81"/>
    </location>
</feature>
<keyword evidence="2" id="KW-0812">Transmembrane</keyword>
<evidence type="ECO:0000256" key="2">
    <source>
        <dbReference type="SAM" id="Phobius"/>
    </source>
</evidence>
<feature type="compositionally biased region" description="Polar residues" evidence="1">
    <location>
        <begin position="147"/>
        <end position="163"/>
    </location>
</feature>
<dbReference type="GO" id="GO:0016020">
    <property type="term" value="C:membrane"/>
    <property type="evidence" value="ECO:0007669"/>
    <property type="project" value="InterPro"/>
</dbReference>
<dbReference type="EMBL" id="QHHQ01000006">
    <property type="protein sequence ID" value="RAH98720.1"/>
    <property type="molecule type" value="Genomic_DNA"/>
</dbReference>
<keyword evidence="2" id="KW-1133">Transmembrane helix</keyword>
<comment type="caution">
    <text evidence="3">The sequence shown here is derived from an EMBL/GenBank/DDBJ whole genome shotgun (WGS) entry which is preliminary data.</text>
</comment>
<dbReference type="Pfam" id="PF05656">
    <property type="entry name" value="DUF805"/>
    <property type="match status" value="1"/>
</dbReference>
<reference evidence="3 4" key="1">
    <citation type="submission" date="2018-05" db="EMBL/GenBank/DDBJ databases">
        <title>Acuticoccus sediminis sp. nov., isolated from deep-sea sediment of Indian Ocean.</title>
        <authorList>
            <person name="Liu X."/>
            <person name="Lai Q."/>
            <person name="Du Y."/>
            <person name="Sun F."/>
            <person name="Zhang X."/>
            <person name="Wang S."/>
            <person name="Shao Z."/>
        </authorList>
    </citation>
    <scope>NUCLEOTIDE SEQUENCE [LARGE SCALE GENOMIC DNA]</scope>
    <source>
        <strain evidence="3 4">PTG4-2</strain>
    </source>
</reference>
<evidence type="ECO:0000313" key="4">
    <source>
        <dbReference type="Proteomes" id="UP000249590"/>
    </source>
</evidence>
<dbReference type="RefSeq" id="WP_111350015.1">
    <property type="nucleotide sequence ID" value="NZ_QHHQ01000006.1"/>
</dbReference>